<gene>
    <name evidence="1" type="ORF">GCM10007036_04290</name>
</gene>
<dbReference type="Gene3D" id="3.40.50.410">
    <property type="entry name" value="von Willebrand factor, type A domain"/>
    <property type="match status" value="1"/>
</dbReference>
<sequence length="299" mass="32499">MPCRRSPTRRGLRARLAAAWTAPAGVLLATALALGWTTPAAARDGANEVDVELVLAVDISYSMDPEEQALQRQGYIDALRSPEVIDAIRKGVNGKIAVTYVEWAGINTQEVVADWMVIDGKESAAEFTAQLAAKPIRRLYRTSISGALDFAVPLFDKNDYHGLKQVIDVSGDGSNNQGRPVTAARDDALAKGITINGLPILLNRPNGGFPEVENLDEYYRDCVIGGPGSFMIPIRERAHFVEAIRTKILLEVALAPPPAWPVRVIPASAVGGEVLRTQGAEQKTACMFGERQWQQRWGN</sequence>
<protein>
    <recommendedName>
        <fullName evidence="3">DUF1194 domain-containing protein</fullName>
    </recommendedName>
</protein>
<dbReference type="Proteomes" id="UP000603912">
    <property type="component" value="Unassembled WGS sequence"/>
</dbReference>
<evidence type="ECO:0000313" key="2">
    <source>
        <dbReference type="Proteomes" id="UP000603912"/>
    </source>
</evidence>
<reference evidence="1" key="2">
    <citation type="submission" date="2020-09" db="EMBL/GenBank/DDBJ databases">
        <authorList>
            <person name="Sun Q."/>
            <person name="Zhou Y."/>
        </authorList>
    </citation>
    <scope>NUCLEOTIDE SEQUENCE</scope>
    <source>
        <strain evidence="1">CGMCC 1.12214</strain>
    </source>
</reference>
<dbReference type="InterPro" id="IPR036465">
    <property type="entry name" value="vWFA_dom_sf"/>
</dbReference>
<dbReference type="SUPFAM" id="SSF53300">
    <property type="entry name" value="vWA-like"/>
    <property type="match status" value="1"/>
</dbReference>
<proteinExistence type="predicted"/>
<dbReference type="EMBL" id="BMES01000001">
    <property type="protein sequence ID" value="GGH08677.1"/>
    <property type="molecule type" value="Genomic_DNA"/>
</dbReference>
<evidence type="ECO:0008006" key="3">
    <source>
        <dbReference type="Google" id="ProtNLM"/>
    </source>
</evidence>
<dbReference type="RefSeq" id="WP_188516085.1">
    <property type="nucleotide sequence ID" value="NZ_BMES01000001.1"/>
</dbReference>
<dbReference type="Pfam" id="PF06707">
    <property type="entry name" value="DUF1194"/>
    <property type="match status" value="1"/>
</dbReference>
<reference evidence="1" key="1">
    <citation type="journal article" date="2014" name="Int. J. Syst. Evol. Microbiol.">
        <title>Complete genome sequence of Corynebacterium casei LMG S-19264T (=DSM 44701T), isolated from a smear-ripened cheese.</title>
        <authorList>
            <consortium name="US DOE Joint Genome Institute (JGI-PGF)"/>
            <person name="Walter F."/>
            <person name="Albersmeier A."/>
            <person name="Kalinowski J."/>
            <person name="Ruckert C."/>
        </authorList>
    </citation>
    <scope>NUCLEOTIDE SEQUENCE</scope>
    <source>
        <strain evidence="1">CGMCC 1.12214</strain>
    </source>
</reference>
<organism evidence="1 2">
    <name type="scientific">Alsobacter metallidurans</name>
    <dbReference type="NCBI Taxonomy" id="340221"/>
    <lineage>
        <taxon>Bacteria</taxon>
        <taxon>Pseudomonadati</taxon>
        <taxon>Pseudomonadota</taxon>
        <taxon>Alphaproteobacteria</taxon>
        <taxon>Hyphomicrobiales</taxon>
        <taxon>Alsobacteraceae</taxon>
        <taxon>Alsobacter</taxon>
    </lineage>
</organism>
<keyword evidence="2" id="KW-1185">Reference proteome</keyword>
<name>A0A917I3L0_9HYPH</name>
<dbReference type="AlphaFoldDB" id="A0A917I3L0"/>
<accession>A0A917I3L0</accession>
<comment type="caution">
    <text evidence="1">The sequence shown here is derived from an EMBL/GenBank/DDBJ whole genome shotgun (WGS) entry which is preliminary data.</text>
</comment>
<evidence type="ECO:0000313" key="1">
    <source>
        <dbReference type="EMBL" id="GGH08677.1"/>
    </source>
</evidence>
<dbReference type="InterPro" id="IPR010607">
    <property type="entry name" value="DUF1194"/>
</dbReference>